<gene>
    <name evidence="2" type="ORF">LNQ49_06155</name>
</gene>
<evidence type="ECO:0000313" key="2">
    <source>
        <dbReference type="EMBL" id="MCC9071175.1"/>
    </source>
</evidence>
<sequence length="452" mass="50152">MKQNTKYKSGIYILKFLILFFLALTLSNCQVEEELDKKESSIQTVGVNEAVSFLKQNSINSNSKTGKKTLTLPDLSAISQEKINGSDQLLTVIPLSTNNKEEYSRILMSRVSGVLRVVVFSMYSDKDILTEKFSGKIMIRNINGDFLNGFRVENGIYVYQYQIQKTTKNITKREGGEETPFNGEKLTGVTIDNNYRRPNAATPWLYLYHDLDDSGGGFGDYSWDSGSGSGGGGDGFTPPNTDEADPCDELKKQNTNANFKSKIDELSQKTNLKMETGYLQSKNGPLTALTNLSSDSMRLPYDANTVGYMHTHLDDYDSGTVDPDGNPLINQPIKMFSPSDVQSFMVLLVNANKNGIPLSDVYGTMVSSKGNYSLRFKGVYSDLNLGLNFNKALDDKYMKTMGKNKSSRELGFLKFMKENGITGISLFKIENDGTSAQKTLDVKDKLTTTPCP</sequence>
<evidence type="ECO:0000256" key="1">
    <source>
        <dbReference type="SAM" id="MobiDB-lite"/>
    </source>
</evidence>
<name>A0ABS8MTH3_9FLAO</name>
<organism evidence="2 3">
    <name type="scientific">Flavobacterium pisciphilum</name>
    <dbReference type="NCBI Taxonomy" id="2893755"/>
    <lineage>
        <taxon>Bacteria</taxon>
        <taxon>Pseudomonadati</taxon>
        <taxon>Bacteroidota</taxon>
        <taxon>Flavobacteriia</taxon>
        <taxon>Flavobacteriales</taxon>
        <taxon>Flavobacteriaceae</taxon>
        <taxon>Flavobacterium</taxon>
    </lineage>
</organism>
<reference evidence="2" key="1">
    <citation type="submission" date="2021-11" db="EMBL/GenBank/DDBJ databases">
        <title>Description of novel Flavobacterium species.</title>
        <authorList>
            <person name="Saticioglu I.B."/>
            <person name="Ay H."/>
            <person name="Altun S."/>
            <person name="Duman M."/>
        </authorList>
    </citation>
    <scope>NUCLEOTIDE SEQUENCE</scope>
    <source>
        <strain evidence="2">F-65</strain>
    </source>
</reference>
<evidence type="ECO:0000313" key="3">
    <source>
        <dbReference type="Proteomes" id="UP001430919"/>
    </source>
</evidence>
<proteinExistence type="predicted"/>
<accession>A0ABS8MTH3</accession>
<dbReference type="Proteomes" id="UP001430919">
    <property type="component" value="Unassembled WGS sequence"/>
</dbReference>
<evidence type="ECO:0008006" key="4">
    <source>
        <dbReference type="Google" id="ProtNLM"/>
    </source>
</evidence>
<comment type="caution">
    <text evidence="2">The sequence shown here is derived from an EMBL/GenBank/DDBJ whole genome shotgun (WGS) entry which is preliminary data.</text>
</comment>
<dbReference type="RefSeq" id="WP_229987801.1">
    <property type="nucleotide sequence ID" value="NZ_JAJJMO010000001.1"/>
</dbReference>
<protein>
    <recommendedName>
        <fullName evidence="4">CHRD domain-containing protein</fullName>
    </recommendedName>
</protein>
<feature type="region of interest" description="Disordered" evidence="1">
    <location>
        <begin position="222"/>
        <end position="246"/>
    </location>
</feature>
<dbReference type="EMBL" id="JAJJMO010000001">
    <property type="protein sequence ID" value="MCC9071175.1"/>
    <property type="molecule type" value="Genomic_DNA"/>
</dbReference>
<keyword evidence="3" id="KW-1185">Reference proteome</keyword>